<evidence type="ECO:0000256" key="12">
    <source>
        <dbReference type="ARBA" id="ARBA00023211"/>
    </source>
</evidence>
<comment type="similarity">
    <text evidence="2 13">Belongs to the CRISPR-associated exonuclease Cas4 family.</text>
</comment>
<dbReference type="EMBL" id="BNJF01000006">
    <property type="protein sequence ID" value="GHO49671.1"/>
    <property type="molecule type" value="Genomic_DNA"/>
</dbReference>
<evidence type="ECO:0000256" key="4">
    <source>
        <dbReference type="ARBA" id="ARBA00020049"/>
    </source>
</evidence>
<evidence type="ECO:0000256" key="8">
    <source>
        <dbReference type="ARBA" id="ARBA00022839"/>
    </source>
</evidence>
<keyword evidence="5 13" id="KW-0540">Nuclease</keyword>
<evidence type="ECO:0000256" key="2">
    <source>
        <dbReference type="ARBA" id="ARBA00009189"/>
    </source>
</evidence>
<dbReference type="Gene3D" id="3.90.320.10">
    <property type="match status" value="1"/>
</dbReference>
<dbReference type="GO" id="GO:0046872">
    <property type="term" value="F:metal ion binding"/>
    <property type="evidence" value="ECO:0007669"/>
    <property type="project" value="UniProtKB-KW"/>
</dbReference>
<evidence type="ECO:0000256" key="9">
    <source>
        <dbReference type="ARBA" id="ARBA00023004"/>
    </source>
</evidence>
<reference evidence="15" key="1">
    <citation type="submission" date="2020-10" db="EMBL/GenBank/DDBJ databases">
        <title>Taxonomic study of unclassified bacteria belonging to the class Ktedonobacteria.</title>
        <authorList>
            <person name="Yabe S."/>
            <person name="Wang C.M."/>
            <person name="Zheng Y."/>
            <person name="Sakai Y."/>
            <person name="Cavaletti L."/>
            <person name="Monciardini P."/>
            <person name="Donadio S."/>
        </authorList>
    </citation>
    <scope>NUCLEOTIDE SEQUENCE</scope>
    <source>
        <strain evidence="15">SOSP1-1</strain>
    </source>
</reference>
<proteinExistence type="inferred from homology"/>
<comment type="caution">
    <text evidence="15">The sequence shown here is derived from an EMBL/GenBank/DDBJ whole genome shotgun (WGS) entry which is preliminary data.</text>
</comment>
<keyword evidence="12 13" id="KW-0464">Manganese</keyword>
<evidence type="ECO:0000313" key="16">
    <source>
        <dbReference type="Proteomes" id="UP000612362"/>
    </source>
</evidence>
<dbReference type="GO" id="GO:0004527">
    <property type="term" value="F:exonuclease activity"/>
    <property type="evidence" value="ECO:0007669"/>
    <property type="project" value="UniProtKB-KW"/>
</dbReference>
<dbReference type="RefSeq" id="WP_220198783.1">
    <property type="nucleotide sequence ID" value="NZ_BNJF01000006.1"/>
</dbReference>
<evidence type="ECO:0000256" key="11">
    <source>
        <dbReference type="ARBA" id="ARBA00023118"/>
    </source>
</evidence>
<accession>A0A8J3I6Q4</accession>
<keyword evidence="11 13" id="KW-0051">Antiviral defense</keyword>
<comment type="cofactor">
    <cofactor evidence="1">
        <name>[4Fe-4S] cluster</name>
        <dbReference type="ChEBI" id="CHEBI:49883"/>
    </cofactor>
</comment>
<sequence>MSEPWLLEVTDLKQYLCCPRIPYYRYCLPDIRPVTYSMEVGIQSHREEEEKEARRSLQKYQIEQGERLFNYFAASELLGIKGQMDLVIITPSWEAEDKEAIIVDYKYSEQKAGPHFKLQLAAYALLLEEELQMPVRNGFLYSIPLRKAEKIAITVALRKKVRHVIQEIHQLLEREAFPVSTRTPHRCPTCEFRRFCNDMV</sequence>
<dbReference type="GO" id="GO:0051536">
    <property type="term" value="F:iron-sulfur cluster binding"/>
    <property type="evidence" value="ECO:0007669"/>
    <property type="project" value="UniProtKB-KW"/>
</dbReference>
<keyword evidence="8 13" id="KW-0269">Exonuclease</keyword>
<gene>
    <name evidence="15" type="ORF">KSX_78340</name>
</gene>
<comment type="cofactor">
    <cofactor evidence="13">
        <name>iron-sulfur cluster</name>
        <dbReference type="ChEBI" id="CHEBI:30408"/>
    </cofactor>
</comment>
<name>A0A8J3I6Q4_9CHLR</name>
<evidence type="ECO:0000256" key="1">
    <source>
        <dbReference type="ARBA" id="ARBA00001966"/>
    </source>
</evidence>
<dbReference type="InterPro" id="IPR013343">
    <property type="entry name" value="CRISPR-assoc_prot_Cas4"/>
</dbReference>
<dbReference type="EC" id="3.1.12.1" evidence="3 13"/>
<dbReference type="InterPro" id="IPR051827">
    <property type="entry name" value="Cas4_exonuclease"/>
</dbReference>
<keyword evidence="10 13" id="KW-0411">Iron-sulfur</keyword>
<dbReference type="Proteomes" id="UP000612362">
    <property type="component" value="Unassembled WGS sequence"/>
</dbReference>
<evidence type="ECO:0000256" key="7">
    <source>
        <dbReference type="ARBA" id="ARBA00022801"/>
    </source>
</evidence>
<dbReference type="InterPro" id="IPR011604">
    <property type="entry name" value="PDDEXK-like_dom_sf"/>
</dbReference>
<keyword evidence="16" id="KW-1185">Reference proteome</keyword>
<dbReference type="Pfam" id="PF01930">
    <property type="entry name" value="Cas_Cas4"/>
    <property type="match status" value="1"/>
</dbReference>
<dbReference type="PANTHER" id="PTHR36531:SF6">
    <property type="entry name" value="DNA REPLICATION ATP-DEPENDENT HELICASE_NUCLEASE DNA2"/>
    <property type="match status" value="1"/>
</dbReference>
<keyword evidence="7 13" id="KW-0378">Hydrolase</keyword>
<evidence type="ECO:0000313" key="15">
    <source>
        <dbReference type="EMBL" id="GHO49671.1"/>
    </source>
</evidence>
<evidence type="ECO:0000256" key="10">
    <source>
        <dbReference type="ARBA" id="ARBA00023014"/>
    </source>
</evidence>
<evidence type="ECO:0000256" key="13">
    <source>
        <dbReference type="RuleBase" id="RU365022"/>
    </source>
</evidence>
<evidence type="ECO:0000256" key="6">
    <source>
        <dbReference type="ARBA" id="ARBA00022723"/>
    </source>
</evidence>
<dbReference type="PANTHER" id="PTHR36531">
    <property type="entry name" value="CRISPR-ASSOCIATED EXONUCLEASE CAS4"/>
    <property type="match status" value="1"/>
</dbReference>
<dbReference type="InterPro" id="IPR022765">
    <property type="entry name" value="Dna2/Cas4_DUF83"/>
</dbReference>
<comment type="function">
    <text evidence="13">CRISPR (clustered regularly interspaced short palindromic repeat) is an adaptive immune system that provides protection against mobile genetic elements (viruses, transposable elements and conjugative plasmids). CRISPR clusters contain sequences complementary to antecedent mobile elements and target invading nucleic acids. CRISPR clusters are transcribed and processed into CRISPR RNA (crRNA).</text>
</comment>
<dbReference type="NCBIfam" id="TIGR00372">
    <property type="entry name" value="cas4"/>
    <property type="match status" value="1"/>
</dbReference>
<feature type="domain" description="DUF83" evidence="14">
    <location>
        <begin position="10"/>
        <end position="196"/>
    </location>
</feature>
<protein>
    <recommendedName>
        <fullName evidence="4 13">CRISPR-associated exonuclease Cas4</fullName>
        <ecNumber evidence="3 13">3.1.12.1</ecNumber>
    </recommendedName>
</protein>
<keyword evidence="6 13" id="KW-0479">Metal-binding</keyword>
<keyword evidence="9 13" id="KW-0408">Iron</keyword>
<evidence type="ECO:0000256" key="3">
    <source>
        <dbReference type="ARBA" id="ARBA00012768"/>
    </source>
</evidence>
<comment type="cofactor">
    <cofactor evidence="13">
        <name>Mg(2+)</name>
        <dbReference type="ChEBI" id="CHEBI:18420"/>
    </cofactor>
    <cofactor evidence="13">
        <name>Mn(2+)</name>
        <dbReference type="ChEBI" id="CHEBI:29035"/>
    </cofactor>
    <text evidence="13">Mg(2+) or Mn(2+) required for ssDNA cleavage activity.</text>
</comment>
<evidence type="ECO:0000259" key="14">
    <source>
        <dbReference type="Pfam" id="PF01930"/>
    </source>
</evidence>
<organism evidence="15 16">
    <name type="scientific">Ktedonospora formicarum</name>
    <dbReference type="NCBI Taxonomy" id="2778364"/>
    <lineage>
        <taxon>Bacteria</taxon>
        <taxon>Bacillati</taxon>
        <taxon>Chloroflexota</taxon>
        <taxon>Ktedonobacteria</taxon>
        <taxon>Ktedonobacterales</taxon>
        <taxon>Ktedonobacteraceae</taxon>
        <taxon>Ktedonospora</taxon>
    </lineage>
</organism>
<dbReference type="GO" id="GO:0051607">
    <property type="term" value="P:defense response to virus"/>
    <property type="evidence" value="ECO:0007669"/>
    <property type="project" value="UniProtKB-KW"/>
</dbReference>
<evidence type="ECO:0000256" key="5">
    <source>
        <dbReference type="ARBA" id="ARBA00022722"/>
    </source>
</evidence>
<dbReference type="AlphaFoldDB" id="A0A8J3I6Q4"/>